<dbReference type="EMBL" id="JAHUTI010092388">
    <property type="protein sequence ID" value="MED6262371.1"/>
    <property type="molecule type" value="Genomic_DNA"/>
</dbReference>
<evidence type="ECO:0000256" key="2">
    <source>
        <dbReference type="SAM" id="MobiDB-lite"/>
    </source>
</evidence>
<dbReference type="Proteomes" id="UP001345963">
    <property type="component" value="Unassembled WGS sequence"/>
</dbReference>
<sequence length="315" mass="35132">MFPQVPSYLVIQDLQLTRSVEVTTDNILEGRIQVPFPAQAIDRDPIQGNPAADEQPGPSGGAEHNPSESDNMEARGGRFSKSAEERQKMLKLRKEEMLQQARRRYLHKGQENHEEDLPRLGEDSLAELDMTVLRRRTMAAAAERPELLLGGSGSQNTHGALRNSPGRYLSGLFTDRDCGMLLDESPLFDPSLLRELDWNSNTVPFSPPISPSSPGDDLVLRPLCTADFNRGFFKILSELTKTGEVTLEQFVSKFKHMKTTGDYYVVVVEDTNLGQIIATATLIIEHKFIHSCAKRGRVEEVVVSDECRGKQLGKL</sequence>
<evidence type="ECO:0000313" key="5">
    <source>
        <dbReference type="Proteomes" id="UP001345963"/>
    </source>
</evidence>
<dbReference type="InterPro" id="IPR016181">
    <property type="entry name" value="Acyl_CoA_acyltransferase"/>
</dbReference>
<reference evidence="4 5" key="1">
    <citation type="submission" date="2021-07" db="EMBL/GenBank/DDBJ databases">
        <authorList>
            <person name="Palmer J.M."/>
        </authorList>
    </citation>
    <scope>NUCLEOTIDE SEQUENCE [LARGE SCALE GENOMIC DNA]</scope>
    <source>
        <strain evidence="4 5">AT_MEX2019</strain>
        <tissue evidence="4">Muscle</tissue>
    </source>
</reference>
<name>A0ABU7CHD5_9TELE</name>
<protein>
    <recommendedName>
        <fullName evidence="1">Glucosamine 6-phosphate N-acetyltransferase</fullName>
        <ecNumber evidence="1">2.3.1.4</ecNumber>
    </recommendedName>
</protein>
<keyword evidence="1" id="KW-0012">Acyltransferase</keyword>
<evidence type="ECO:0000256" key="1">
    <source>
        <dbReference type="RuleBase" id="RU365086"/>
    </source>
</evidence>
<dbReference type="PANTHER" id="PTHR13355">
    <property type="entry name" value="GLUCOSAMINE 6-PHOSPHATE N-ACETYLTRANSFERASE"/>
    <property type="match status" value="1"/>
</dbReference>
<dbReference type="PROSITE" id="PS51140">
    <property type="entry name" value="CUE"/>
    <property type="match status" value="1"/>
</dbReference>
<comment type="similarity">
    <text evidence="1">Belongs to the acetyltransferase family. GNA1 subfamily.</text>
</comment>
<dbReference type="InterPro" id="IPR039143">
    <property type="entry name" value="GNPNAT1-like"/>
</dbReference>
<feature type="non-terminal residue" evidence="4">
    <location>
        <position position="315"/>
    </location>
</feature>
<comment type="subunit">
    <text evidence="1">Homodimer.</text>
</comment>
<comment type="caution">
    <text evidence="4">The sequence shown here is derived from an EMBL/GenBank/DDBJ whole genome shotgun (WGS) entry which is preliminary data.</text>
</comment>
<dbReference type="InterPro" id="IPR040675">
    <property type="entry name" value="AMFR_Ube2g2-bd"/>
</dbReference>
<dbReference type="PANTHER" id="PTHR13355:SF11">
    <property type="entry name" value="GLUCOSAMINE 6-PHOSPHATE N-ACETYLTRANSFERASE"/>
    <property type="match status" value="1"/>
</dbReference>
<dbReference type="Pfam" id="PF18442">
    <property type="entry name" value="G2BR"/>
    <property type="match status" value="1"/>
</dbReference>
<evidence type="ECO:0000259" key="3">
    <source>
        <dbReference type="PROSITE" id="PS51140"/>
    </source>
</evidence>
<comment type="pathway">
    <text evidence="1">Nucleotide-sugar biosynthesis; UDP-N-acetyl-alpha-D-glucosamine biosynthesis; N-acetyl-alpha-D-glucosamine 1-phosphate from alpha-D-glucosamine 6-phosphate (route I): step 1/2.</text>
</comment>
<feature type="domain" description="CUE" evidence="3">
    <location>
        <begin position="1"/>
        <end position="32"/>
    </location>
</feature>
<comment type="catalytic activity">
    <reaction evidence="1">
        <text>D-glucosamine 6-phosphate + acetyl-CoA = N-acetyl-D-glucosamine 6-phosphate + CoA + H(+)</text>
        <dbReference type="Rhea" id="RHEA:10292"/>
        <dbReference type="ChEBI" id="CHEBI:15378"/>
        <dbReference type="ChEBI" id="CHEBI:57287"/>
        <dbReference type="ChEBI" id="CHEBI:57288"/>
        <dbReference type="ChEBI" id="CHEBI:57513"/>
        <dbReference type="ChEBI" id="CHEBI:58725"/>
        <dbReference type="EC" id="2.3.1.4"/>
    </reaction>
</comment>
<accession>A0ABU7CHD5</accession>
<proteinExistence type="inferred from homology"/>
<dbReference type="SUPFAM" id="SSF55729">
    <property type="entry name" value="Acyl-CoA N-acyltransferases (Nat)"/>
    <property type="match status" value="1"/>
</dbReference>
<feature type="compositionally biased region" description="Basic and acidic residues" evidence="2">
    <location>
        <begin position="72"/>
        <end position="86"/>
    </location>
</feature>
<feature type="region of interest" description="Disordered" evidence="2">
    <location>
        <begin position="38"/>
        <end position="86"/>
    </location>
</feature>
<keyword evidence="1" id="KW-0808">Transferase</keyword>
<dbReference type="Pfam" id="PF02845">
    <property type="entry name" value="CUE"/>
    <property type="match status" value="1"/>
</dbReference>
<dbReference type="Gene3D" id="3.40.630.30">
    <property type="match status" value="1"/>
</dbReference>
<dbReference type="EC" id="2.3.1.4" evidence="1"/>
<evidence type="ECO:0000313" key="4">
    <source>
        <dbReference type="EMBL" id="MED6262371.1"/>
    </source>
</evidence>
<organism evidence="4 5">
    <name type="scientific">Ataeniobius toweri</name>
    <dbReference type="NCBI Taxonomy" id="208326"/>
    <lineage>
        <taxon>Eukaryota</taxon>
        <taxon>Metazoa</taxon>
        <taxon>Chordata</taxon>
        <taxon>Craniata</taxon>
        <taxon>Vertebrata</taxon>
        <taxon>Euteleostomi</taxon>
        <taxon>Actinopterygii</taxon>
        <taxon>Neopterygii</taxon>
        <taxon>Teleostei</taxon>
        <taxon>Neoteleostei</taxon>
        <taxon>Acanthomorphata</taxon>
        <taxon>Ovalentaria</taxon>
        <taxon>Atherinomorphae</taxon>
        <taxon>Cyprinodontiformes</taxon>
        <taxon>Goodeidae</taxon>
        <taxon>Ataeniobius</taxon>
    </lineage>
</organism>
<dbReference type="Gene3D" id="1.10.8.10">
    <property type="entry name" value="DNA helicase RuvA subunit, C-terminal domain"/>
    <property type="match status" value="1"/>
</dbReference>
<dbReference type="InterPro" id="IPR003892">
    <property type="entry name" value="CUE"/>
</dbReference>
<gene>
    <name evidence="4" type="ORF">ATANTOWER_018654</name>
</gene>
<keyword evidence="5" id="KW-1185">Reference proteome</keyword>